<proteinExistence type="predicted"/>
<dbReference type="PANTHER" id="PTHR35347">
    <property type="entry name" value="COILED-COIL DOMAIN-CONTAINING PROTEIN 175"/>
    <property type="match status" value="1"/>
</dbReference>
<feature type="coiled-coil region" evidence="1">
    <location>
        <begin position="128"/>
        <end position="185"/>
    </location>
</feature>
<sequence>MMATASEAICEISDINSELPITDVVAVKDTVQIPVKKEYVINTLDHLRAIDNVIKEGTNDENAVEKIPLITNCIQTLDNQRFHFHEELEKETIIRFALQHCLMNLPTNIQNEINAAVEAAKRQNDAIRKSKIEGLNDLEEKISKAREEQVRFEKENNILLLQISLNETREKISLHNQEIVQTECDILELRNAVAKEWEDANKKIEEYKIDIENTEKCLKMELSRNEVTKKEEVKIKEELSASNLLNQDIQTNERSLNNEVVSKKKEYQMLQLELDAELKLEQNLLSEKKKLSQQQLKLTNKSDTLTSEKKKILNELNMRYQYETDNSVHLKQQLKDQREALRVNKEALTKSEEKLEIIKNEHKIKEAEYKTQKEALRNLEKTNREISETIQRAKISNSLTVAHLNQQIEKYGQKYEEEKQLREDIQQEKKDIYTEIDITKAHQREYAGEMKKKIADMKEQCTEKDEQAESLKNVIQELDNKICSLEKEIESDKTKFAALIDQKKEKIKETQQAISKLEETVKEKNAVIEKRTPAFEEMEKHFQQQTDIFNESKDTFIVTRRTDIALTNEIKEMENSVAEAEAPLNDLRNKIKESREEYLRLLDSHSQESKTTEEEIYAQSCKLKILIEENNRLKQTITSINYRNVAFNTSLTNSFPDIHCSKPANAHTGRTDFSSCNRPSADTNYIGNNTNRSSSSSPSISTSISSTNDTSGSSSGPTPHHW</sequence>
<dbReference type="EMBL" id="OX597819">
    <property type="protein sequence ID" value="CAI9724045.1"/>
    <property type="molecule type" value="Genomic_DNA"/>
</dbReference>
<feature type="coiled-coil region" evidence="1">
    <location>
        <begin position="570"/>
        <end position="615"/>
    </location>
</feature>
<feature type="compositionally biased region" description="Low complexity" evidence="2">
    <location>
        <begin position="686"/>
        <end position="722"/>
    </location>
</feature>
<keyword evidence="4" id="KW-1185">Reference proteome</keyword>
<feature type="region of interest" description="Disordered" evidence="2">
    <location>
        <begin position="684"/>
        <end position="722"/>
    </location>
</feature>
<protein>
    <submittedName>
        <fullName evidence="3">Uncharacterized protein</fullName>
    </submittedName>
</protein>
<evidence type="ECO:0000256" key="1">
    <source>
        <dbReference type="SAM" id="Coils"/>
    </source>
</evidence>
<dbReference type="InterPro" id="IPR038834">
    <property type="entry name" value="CCDC175"/>
</dbReference>
<accession>A0AA36AXD2</accession>
<feature type="coiled-coil region" evidence="1">
    <location>
        <begin position="331"/>
        <end position="527"/>
    </location>
</feature>
<name>A0AA36AXD2_OCTVU</name>
<keyword evidence="1" id="KW-0175">Coiled coil</keyword>
<reference evidence="3" key="1">
    <citation type="submission" date="2023-08" db="EMBL/GenBank/DDBJ databases">
        <authorList>
            <person name="Alioto T."/>
            <person name="Alioto T."/>
            <person name="Gomez Garrido J."/>
        </authorList>
    </citation>
    <scope>NUCLEOTIDE SEQUENCE</scope>
</reference>
<evidence type="ECO:0000313" key="4">
    <source>
        <dbReference type="Proteomes" id="UP001162480"/>
    </source>
</evidence>
<organism evidence="3 4">
    <name type="scientific">Octopus vulgaris</name>
    <name type="common">Common octopus</name>
    <dbReference type="NCBI Taxonomy" id="6645"/>
    <lineage>
        <taxon>Eukaryota</taxon>
        <taxon>Metazoa</taxon>
        <taxon>Spiralia</taxon>
        <taxon>Lophotrochozoa</taxon>
        <taxon>Mollusca</taxon>
        <taxon>Cephalopoda</taxon>
        <taxon>Coleoidea</taxon>
        <taxon>Octopodiformes</taxon>
        <taxon>Octopoda</taxon>
        <taxon>Incirrata</taxon>
        <taxon>Octopodidae</taxon>
        <taxon>Octopus</taxon>
    </lineage>
</organism>
<dbReference type="Proteomes" id="UP001162480">
    <property type="component" value="Chromosome 6"/>
</dbReference>
<dbReference type="AlphaFoldDB" id="A0AA36AXD2"/>
<evidence type="ECO:0000256" key="2">
    <source>
        <dbReference type="SAM" id="MobiDB-lite"/>
    </source>
</evidence>
<gene>
    <name evidence="3" type="ORF">OCTVUL_1B021462</name>
</gene>
<dbReference type="PANTHER" id="PTHR35347:SF1">
    <property type="entry name" value="COILED-COIL DOMAIN-CONTAINING PROTEIN 175"/>
    <property type="match status" value="1"/>
</dbReference>
<evidence type="ECO:0000313" key="3">
    <source>
        <dbReference type="EMBL" id="CAI9724045.1"/>
    </source>
</evidence>